<evidence type="ECO:0000256" key="4">
    <source>
        <dbReference type="SAM" id="MobiDB-lite"/>
    </source>
</evidence>
<dbReference type="STRING" id="97972.A0A2V1D7F7"/>
<proteinExistence type="predicted"/>
<feature type="compositionally biased region" description="Acidic residues" evidence="4">
    <location>
        <begin position="1"/>
        <end position="10"/>
    </location>
</feature>
<evidence type="ECO:0000256" key="1">
    <source>
        <dbReference type="ARBA" id="ARBA00004123"/>
    </source>
</evidence>
<feature type="compositionally biased region" description="Basic and acidic residues" evidence="4">
    <location>
        <begin position="92"/>
        <end position="101"/>
    </location>
</feature>
<dbReference type="PRINTS" id="PR00504">
    <property type="entry name" value="CHROMODOMAIN"/>
</dbReference>
<name>A0A2V1D7F7_9PLEO</name>
<dbReference type="GO" id="GO:0000792">
    <property type="term" value="C:heterochromatin"/>
    <property type="evidence" value="ECO:0007669"/>
    <property type="project" value="UniProtKB-ARBA"/>
</dbReference>
<feature type="compositionally biased region" description="Low complexity" evidence="4">
    <location>
        <begin position="11"/>
        <end position="20"/>
    </location>
</feature>
<feature type="domain" description="Chromo" evidence="5">
    <location>
        <begin position="49"/>
        <end position="99"/>
    </location>
</feature>
<dbReference type="InterPro" id="IPR051219">
    <property type="entry name" value="Heterochromatin_chromo-domain"/>
</dbReference>
<dbReference type="InterPro" id="IPR023779">
    <property type="entry name" value="Chromodomain_CS"/>
</dbReference>
<dbReference type="PANTHER" id="PTHR22812">
    <property type="entry name" value="CHROMOBOX PROTEIN"/>
    <property type="match status" value="1"/>
</dbReference>
<feature type="compositionally biased region" description="Polar residues" evidence="4">
    <location>
        <begin position="123"/>
        <end position="132"/>
    </location>
</feature>
<protein>
    <recommendedName>
        <fullName evidence="5">Chromo domain-containing protein</fullName>
    </recommendedName>
</protein>
<dbReference type="PROSITE" id="PS50013">
    <property type="entry name" value="CHROMO_2"/>
    <property type="match status" value="1"/>
</dbReference>
<dbReference type="GO" id="GO:0005634">
    <property type="term" value="C:nucleus"/>
    <property type="evidence" value="ECO:0007669"/>
    <property type="project" value="UniProtKB-SubCell"/>
</dbReference>
<sequence length="227" mass="25122">MPPALSDDDIGSQSSSGDEQIPAKTAPGKAKADPEDGGDDDVSESEDEFVVEKIVGHKTTKKGVLYDVKWQGYDDPADRTWEPRDNLNGAKDVLDEYHESIGGDPAASTKAGGAKRKERKSNAAESETSTPAAPNKRIKQEKPWEPPAGSWESDVNYVDTVEETPDPTSGKLVRYAYLVWQNGKKTQHPLNHVYTKCPHKMLEYYESHLVFSQGDPEPQHNGDEYIH</sequence>
<dbReference type="SMART" id="SM00298">
    <property type="entry name" value="CHROMO"/>
    <property type="match status" value="1"/>
</dbReference>
<comment type="subcellular location">
    <subcellularLocation>
        <location evidence="1">Nucleus</location>
    </subcellularLocation>
</comment>
<comment type="subunit">
    <text evidence="2">Component of the NuA4 histone acetyltransferase complex.</text>
</comment>
<dbReference type="InterPro" id="IPR000953">
    <property type="entry name" value="Chromo/chromo_shadow_dom"/>
</dbReference>
<dbReference type="Proteomes" id="UP000244855">
    <property type="component" value="Unassembled WGS sequence"/>
</dbReference>
<feature type="region of interest" description="Disordered" evidence="4">
    <location>
        <begin position="92"/>
        <end position="168"/>
    </location>
</feature>
<evidence type="ECO:0000313" key="7">
    <source>
        <dbReference type="Proteomes" id="UP000244855"/>
    </source>
</evidence>
<dbReference type="GO" id="GO:0006338">
    <property type="term" value="P:chromatin remodeling"/>
    <property type="evidence" value="ECO:0007669"/>
    <property type="project" value="UniProtKB-ARBA"/>
</dbReference>
<dbReference type="EMBL" id="KZ805557">
    <property type="protein sequence ID" value="PVH93981.1"/>
    <property type="molecule type" value="Genomic_DNA"/>
</dbReference>
<dbReference type="PROSITE" id="PS00598">
    <property type="entry name" value="CHROMO_1"/>
    <property type="match status" value="1"/>
</dbReference>
<dbReference type="InterPro" id="IPR017984">
    <property type="entry name" value="Chromo_dom_subgr"/>
</dbReference>
<evidence type="ECO:0000256" key="3">
    <source>
        <dbReference type="ARBA" id="ARBA00023242"/>
    </source>
</evidence>
<dbReference type="InterPro" id="IPR023780">
    <property type="entry name" value="Chromo_domain"/>
</dbReference>
<dbReference type="SMART" id="SM00300">
    <property type="entry name" value="ChSh"/>
    <property type="match status" value="1"/>
</dbReference>
<dbReference type="Pfam" id="PF00385">
    <property type="entry name" value="Chromo"/>
    <property type="match status" value="1"/>
</dbReference>
<feature type="compositionally biased region" description="Acidic residues" evidence="4">
    <location>
        <begin position="35"/>
        <end position="48"/>
    </location>
</feature>
<dbReference type="InterPro" id="IPR008251">
    <property type="entry name" value="Chromo_shadow_dom"/>
</dbReference>
<evidence type="ECO:0000313" key="6">
    <source>
        <dbReference type="EMBL" id="PVH93981.1"/>
    </source>
</evidence>
<keyword evidence="3" id="KW-0539">Nucleus</keyword>
<evidence type="ECO:0000256" key="2">
    <source>
        <dbReference type="ARBA" id="ARBA00011353"/>
    </source>
</evidence>
<organism evidence="6 7">
    <name type="scientific">Periconia macrospinosa</name>
    <dbReference type="NCBI Taxonomy" id="97972"/>
    <lineage>
        <taxon>Eukaryota</taxon>
        <taxon>Fungi</taxon>
        <taxon>Dikarya</taxon>
        <taxon>Ascomycota</taxon>
        <taxon>Pezizomycotina</taxon>
        <taxon>Dothideomycetes</taxon>
        <taxon>Pleosporomycetidae</taxon>
        <taxon>Pleosporales</taxon>
        <taxon>Massarineae</taxon>
        <taxon>Periconiaceae</taxon>
        <taxon>Periconia</taxon>
    </lineage>
</organism>
<dbReference type="CDD" id="cd00024">
    <property type="entry name" value="CD_CSD"/>
    <property type="match status" value="1"/>
</dbReference>
<dbReference type="OrthoDB" id="433924at2759"/>
<accession>A0A2V1D7F7</accession>
<reference evidence="6 7" key="1">
    <citation type="journal article" date="2018" name="Sci. Rep.">
        <title>Comparative genomics provides insights into the lifestyle and reveals functional heterogeneity of dark septate endophytic fungi.</title>
        <authorList>
            <person name="Knapp D.G."/>
            <person name="Nemeth J.B."/>
            <person name="Barry K."/>
            <person name="Hainaut M."/>
            <person name="Henrissat B."/>
            <person name="Johnson J."/>
            <person name="Kuo A."/>
            <person name="Lim J.H.P."/>
            <person name="Lipzen A."/>
            <person name="Nolan M."/>
            <person name="Ohm R.A."/>
            <person name="Tamas L."/>
            <person name="Grigoriev I.V."/>
            <person name="Spatafora J.W."/>
            <person name="Nagy L.G."/>
            <person name="Kovacs G.M."/>
        </authorList>
    </citation>
    <scope>NUCLEOTIDE SEQUENCE [LARGE SCALE GENOMIC DNA]</scope>
    <source>
        <strain evidence="6 7">DSE2036</strain>
    </source>
</reference>
<dbReference type="Gene3D" id="2.40.50.40">
    <property type="match status" value="2"/>
</dbReference>
<keyword evidence="7" id="KW-1185">Reference proteome</keyword>
<evidence type="ECO:0000259" key="5">
    <source>
        <dbReference type="PROSITE" id="PS50013"/>
    </source>
</evidence>
<dbReference type="Pfam" id="PF01393">
    <property type="entry name" value="Chromo_shadow"/>
    <property type="match status" value="1"/>
</dbReference>
<dbReference type="InterPro" id="IPR016197">
    <property type="entry name" value="Chromo-like_dom_sf"/>
</dbReference>
<feature type="region of interest" description="Disordered" evidence="4">
    <location>
        <begin position="1"/>
        <end position="48"/>
    </location>
</feature>
<gene>
    <name evidence="6" type="ORF">DM02DRAFT_618930</name>
</gene>
<dbReference type="SUPFAM" id="SSF54160">
    <property type="entry name" value="Chromo domain-like"/>
    <property type="match status" value="2"/>
</dbReference>
<dbReference type="AlphaFoldDB" id="A0A2V1D7F7"/>